<dbReference type="GO" id="GO:0005524">
    <property type="term" value="F:ATP binding"/>
    <property type="evidence" value="ECO:0007669"/>
    <property type="project" value="UniProtKB-KW"/>
</dbReference>
<gene>
    <name evidence="11" type="ORF">SARC_03526</name>
</gene>
<dbReference type="CDD" id="cd01991">
    <property type="entry name" value="Asn_synthase_B_C"/>
    <property type="match status" value="1"/>
</dbReference>
<evidence type="ECO:0000256" key="7">
    <source>
        <dbReference type="PIRSR" id="PIRSR001589-1"/>
    </source>
</evidence>
<dbReference type="AlphaFoldDB" id="A0A0L0G5F1"/>
<feature type="domain" description="Glutamine amidotransferase type-2" evidence="10">
    <location>
        <begin position="2"/>
        <end position="191"/>
    </location>
</feature>
<organism evidence="11 12">
    <name type="scientific">Sphaeroforma arctica JP610</name>
    <dbReference type="NCBI Taxonomy" id="667725"/>
    <lineage>
        <taxon>Eukaryota</taxon>
        <taxon>Ichthyosporea</taxon>
        <taxon>Ichthyophonida</taxon>
        <taxon>Sphaeroforma</taxon>
    </lineage>
</organism>
<dbReference type="Pfam" id="PF13537">
    <property type="entry name" value="GATase_7"/>
    <property type="match status" value="1"/>
</dbReference>
<evidence type="ECO:0000259" key="10">
    <source>
        <dbReference type="PROSITE" id="PS51278"/>
    </source>
</evidence>
<dbReference type="PROSITE" id="PS51278">
    <property type="entry name" value="GATASE_TYPE_2"/>
    <property type="match status" value="1"/>
</dbReference>
<feature type="region of interest" description="Disordered" evidence="9">
    <location>
        <begin position="456"/>
        <end position="503"/>
    </location>
</feature>
<feature type="binding site" evidence="8">
    <location>
        <position position="94"/>
    </location>
    <ligand>
        <name>L-glutamine</name>
        <dbReference type="ChEBI" id="CHEBI:58359"/>
    </ligand>
</feature>
<dbReference type="InterPro" id="IPR017932">
    <property type="entry name" value="GATase_2_dom"/>
</dbReference>
<dbReference type="PANTHER" id="PTHR45937">
    <property type="entry name" value="ASPARAGINE SYNTHETASE DOMAIN-CONTAINING PROTEIN 1"/>
    <property type="match status" value="1"/>
</dbReference>
<dbReference type="InterPro" id="IPR001962">
    <property type="entry name" value="Asn_synthase"/>
</dbReference>
<sequence>MCGIGILICGANSPSVQSDTELLLKPLRRRGPYATHTDSRQLTNERVVIFCGCVLHIRGQLTPQPVSDANGKNLFLWNGEIFGGSCVPPQTENDTQFLMDAIERSGDLVGTLKHVEGPFSFVYWDDAKQKLWIGRDCFGRRSLIARLCIDGRGKTTLQLTSVTDEISPVEDASEESNTDIKKARAHTYAPNVIQNSGTTGNTLKLTSEWSEIPADGVYCLDTKKSDFLFEGTSWKSMGVAPASDYNMTLPTAEDLIPVDTPHDQLMSNWNTQVAQETPRFIEYMSEAVRRRVVSVPDDEPNIMILFSGGVDSMLMAYLADRHIPKSRFIDLVNVAFENPRTNTVNNKKGLYDVPDRLTGRQGYQELVAACPDRNWQFVEVDVPIETLESSQPHIKGLLHPLQTVIDTSIGSAMWHATKANGRSKQQPYTPSSRVVLVGVGADEQLGGYSRHRTRFEVDPAIQRIPKVQKPSSKNAMKRKLDNTDQSSPSATNPSSTVDTDKSLEDICQDENKVQPKSRETISASAGWQRMLLEMRMDVDRIWTRNLGRDDRIISDHGREARFPFLDEQLVSYLAKLPIWIKTDPRFPRGQGEKILLRMALKQLGMDVSATEPKRAIQFGTRVARNKEGQRREKGSDIIK</sequence>
<reference evidence="11 12" key="1">
    <citation type="submission" date="2011-02" db="EMBL/GenBank/DDBJ databases">
        <title>The Genome Sequence of Sphaeroforma arctica JP610.</title>
        <authorList>
            <consortium name="The Broad Institute Genome Sequencing Platform"/>
            <person name="Russ C."/>
            <person name="Cuomo C."/>
            <person name="Young S.K."/>
            <person name="Zeng Q."/>
            <person name="Gargeya S."/>
            <person name="Alvarado L."/>
            <person name="Berlin A."/>
            <person name="Chapman S.B."/>
            <person name="Chen Z."/>
            <person name="Freedman E."/>
            <person name="Gellesch M."/>
            <person name="Goldberg J."/>
            <person name="Griggs A."/>
            <person name="Gujja S."/>
            <person name="Heilman E."/>
            <person name="Heiman D."/>
            <person name="Howarth C."/>
            <person name="Mehta T."/>
            <person name="Neiman D."/>
            <person name="Pearson M."/>
            <person name="Roberts A."/>
            <person name="Saif S."/>
            <person name="Shea T."/>
            <person name="Shenoy N."/>
            <person name="Sisk P."/>
            <person name="Stolte C."/>
            <person name="Sykes S."/>
            <person name="White J."/>
            <person name="Yandava C."/>
            <person name="Burger G."/>
            <person name="Gray M.W."/>
            <person name="Holland P.W.H."/>
            <person name="King N."/>
            <person name="Lang F.B.F."/>
            <person name="Roger A.J."/>
            <person name="Ruiz-Trillo I."/>
            <person name="Haas B."/>
            <person name="Nusbaum C."/>
            <person name="Birren B."/>
        </authorList>
    </citation>
    <scope>NUCLEOTIDE SEQUENCE [LARGE SCALE GENOMIC DNA]</scope>
    <source>
        <strain evidence="11 12">JP610</strain>
    </source>
</reference>
<keyword evidence="1 7" id="KW-0028">Amino-acid biosynthesis</keyword>
<dbReference type="InterPro" id="IPR006426">
    <property type="entry name" value="Asn_synth_AEB"/>
</dbReference>
<evidence type="ECO:0000256" key="1">
    <source>
        <dbReference type="ARBA" id="ARBA00022605"/>
    </source>
</evidence>
<keyword evidence="3 6" id="KW-0067">ATP-binding</keyword>
<dbReference type="InterPro" id="IPR051857">
    <property type="entry name" value="Asn_synthetase_domain"/>
</dbReference>
<protein>
    <recommendedName>
        <fullName evidence="10">Glutamine amidotransferase type-2 domain-containing protein</fullName>
    </recommendedName>
</protein>
<dbReference type="GeneID" id="25904030"/>
<dbReference type="STRING" id="667725.A0A0L0G5F1"/>
<accession>A0A0L0G5F1</accession>
<keyword evidence="4 7" id="KW-0061">Asparagine biosynthesis</keyword>
<dbReference type="Gene3D" id="3.60.20.10">
    <property type="entry name" value="Glutamine Phosphoribosylpyrophosphate, subunit 1, domain 1"/>
    <property type="match status" value="1"/>
</dbReference>
<dbReference type="OrthoDB" id="10252281at2759"/>
<keyword evidence="12" id="KW-1185">Reference proteome</keyword>
<evidence type="ECO:0000256" key="8">
    <source>
        <dbReference type="PIRSR" id="PIRSR001589-2"/>
    </source>
</evidence>
<dbReference type="Proteomes" id="UP000054560">
    <property type="component" value="Unassembled WGS sequence"/>
</dbReference>
<dbReference type="Gene3D" id="3.40.50.620">
    <property type="entry name" value="HUPs"/>
    <property type="match status" value="1"/>
</dbReference>
<evidence type="ECO:0000256" key="4">
    <source>
        <dbReference type="ARBA" id="ARBA00022888"/>
    </source>
</evidence>
<feature type="compositionally biased region" description="Polar residues" evidence="9">
    <location>
        <begin position="483"/>
        <end position="497"/>
    </location>
</feature>
<dbReference type="EMBL" id="KQ241777">
    <property type="protein sequence ID" value="KNC84255.1"/>
    <property type="molecule type" value="Genomic_DNA"/>
</dbReference>
<evidence type="ECO:0000256" key="6">
    <source>
        <dbReference type="PIRNR" id="PIRNR001589"/>
    </source>
</evidence>
<dbReference type="Pfam" id="PF00733">
    <property type="entry name" value="Asn_synthase"/>
    <property type="match status" value="1"/>
</dbReference>
<evidence type="ECO:0000256" key="3">
    <source>
        <dbReference type="ARBA" id="ARBA00022840"/>
    </source>
</evidence>
<dbReference type="PANTHER" id="PTHR45937:SF1">
    <property type="entry name" value="ASPARAGINE SYNTHETASE DOMAIN-CONTAINING PROTEIN 1"/>
    <property type="match status" value="1"/>
</dbReference>
<keyword evidence="2 6" id="KW-0547">Nucleotide-binding</keyword>
<dbReference type="PIRSF" id="PIRSF001589">
    <property type="entry name" value="Asn_synthetase_glu-h"/>
    <property type="match status" value="1"/>
</dbReference>
<evidence type="ECO:0000313" key="12">
    <source>
        <dbReference type="Proteomes" id="UP000054560"/>
    </source>
</evidence>
<evidence type="ECO:0000256" key="9">
    <source>
        <dbReference type="SAM" id="MobiDB-lite"/>
    </source>
</evidence>
<evidence type="ECO:0000313" key="11">
    <source>
        <dbReference type="EMBL" id="KNC84255.1"/>
    </source>
</evidence>
<dbReference type="eggNOG" id="KOG0573">
    <property type="taxonomic scope" value="Eukaryota"/>
</dbReference>
<evidence type="ECO:0000256" key="2">
    <source>
        <dbReference type="ARBA" id="ARBA00022741"/>
    </source>
</evidence>
<dbReference type="RefSeq" id="XP_014158157.1">
    <property type="nucleotide sequence ID" value="XM_014302682.1"/>
</dbReference>
<dbReference type="GO" id="GO:0004066">
    <property type="term" value="F:asparagine synthase (glutamine-hydrolyzing) activity"/>
    <property type="evidence" value="ECO:0007669"/>
    <property type="project" value="InterPro"/>
</dbReference>
<proteinExistence type="predicted"/>
<feature type="active site" description="For GATase activity" evidence="7">
    <location>
        <position position="2"/>
    </location>
</feature>
<keyword evidence="5 7" id="KW-0315">Glutamine amidotransferase</keyword>
<evidence type="ECO:0000256" key="5">
    <source>
        <dbReference type="ARBA" id="ARBA00022962"/>
    </source>
</evidence>
<dbReference type="SUPFAM" id="SSF52402">
    <property type="entry name" value="Adenine nucleotide alpha hydrolases-like"/>
    <property type="match status" value="1"/>
</dbReference>
<dbReference type="InterPro" id="IPR029055">
    <property type="entry name" value="Ntn_hydrolases_N"/>
</dbReference>
<name>A0A0L0G5F1_9EUKA</name>
<dbReference type="GO" id="GO:0006529">
    <property type="term" value="P:asparagine biosynthetic process"/>
    <property type="evidence" value="ECO:0007669"/>
    <property type="project" value="UniProtKB-KW"/>
</dbReference>
<dbReference type="InterPro" id="IPR014729">
    <property type="entry name" value="Rossmann-like_a/b/a_fold"/>
</dbReference>
<dbReference type="SUPFAM" id="SSF56235">
    <property type="entry name" value="N-terminal nucleophile aminohydrolases (Ntn hydrolases)"/>
    <property type="match status" value="1"/>
</dbReference>